<feature type="region of interest" description="Disordered" evidence="6">
    <location>
        <begin position="285"/>
        <end position="312"/>
    </location>
</feature>
<dbReference type="GO" id="GO:0015935">
    <property type="term" value="C:small ribosomal subunit"/>
    <property type="evidence" value="ECO:0000318"/>
    <property type="project" value="GO_Central"/>
</dbReference>
<dbReference type="GO" id="GO:0006412">
    <property type="term" value="P:translation"/>
    <property type="evidence" value="ECO:0007669"/>
    <property type="project" value="InterPro"/>
</dbReference>
<dbReference type="Gramene" id="Manes.03G207700.1.v8.1">
    <property type="protein sequence ID" value="Manes.03G207700.1.v8.1.CDS"/>
    <property type="gene ID" value="Manes.03G207700.v8.1"/>
</dbReference>
<proteinExistence type="inferred from homology"/>
<dbReference type="SUPFAM" id="SSF54995">
    <property type="entry name" value="Ribosomal protein S6"/>
    <property type="match status" value="1"/>
</dbReference>
<sequence length="312" mass="36664">METLMPTAATYPNPKQVHGNWFSRFGNTSFNFRKGFSSELFTSRKLSFGLRRSVTVGVKKQSNKKEDTHSFVPKPDEATGPFPEAVLLKEKKVQEDGKLLPEFADVEEQKLYEFLNLELESQLKVERMRHYEVVYLIHEKHAEEVGSVNEKVQGFLREKKGRIWRLNDWGMRRLAYNIKKAKNAHYILMNFELEAKWINEFKSLLDKDERVIRHLVIKRDEAITEDCPPPPEFHTLRAGMDDEEEEEEDLDYDDTYDDEDYDESWDGESEMEVYDDDMEDGIIIMNSDDMNDDSACVNGEGKRNRLKEKARR</sequence>
<comment type="caution">
    <text evidence="7">The sequence shown here is derived from an EMBL/GenBank/DDBJ whole genome shotgun (WGS) entry which is preliminary data.</text>
</comment>
<dbReference type="CDD" id="cd00473">
    <property type="entry name" value="bS6"/>
    <property type="match status" value="1"/>
</dbReference>
<name>A0A2C9WBW3_MANES</name>
<dbReference type="GO" id="GO:0005737">
    <property type="term" value="C:cytoplasm"/>
    <property type="evidence" value="ECO:0007669"/>
    <property type="project" value="UniProtKB-ARBA"/>
</dbReference>
<feature type="compositionally biased region" description="Acidic residues" evidence="6">
    <location>
        <begin position="241"/>
        <end position="273"/>
    </location>
</feature>
<dbReference type="InterPro" id="IPR014717">
    <property type="entry name" value="Transl_elong_EF1B/ribsomal_bS6"/>
</dbReference>
<dbReference type="OMA" id="YCLISAN"/>
<dbReference type="InterPro" id="IPR020814">
    <property type="entry name" value="Ribosomal_S6_plastid/chlpt"/>
</dbReference>
<dbReference type="InterPro" id="IPR020815">
    <property type="entry name" value="Ribosomal_bS6_CS"/>
</dbReference>
<evidence type="ECO:0000256" key="3">
    <source>
        <dbReference type="ARBA" id="ARBA00022884"/>
    </source>
</evidence>
<reference evidence="8" key="1">
    <citation type="journal article" date="2016" name="Nat. Biotechnol.">
        <title>Sequencing wild and cultivated cassava and related species reveals extensive interspecific hybridization and genetic diversity.</title>
        <authorList>
            <person name="Bredeson J.V."/>
            <person name="Lyons J.B."/>
            <person name="Prochnik S.E."/>
            <person name="Wu G.A."/>
            <person name="Ha C.M."/>
            <person name="Edsinger-Gonzales E."/>
            <person name="Grimwood J."/>
            <person name="Schmutz J."/>
            <person name="Rabbi I.Y."/>
            <person name="Egesi C."/>
            <person name="Nauluvula P."/>
            <person name="Lebot V."/>
            <person name="Ndunguru J."/>
            <person name="Mkamilo G."/>
            <person name="Bart R.S."/>
            <person name="Setter T.L."/>
            <person name="Gleadow R.M."/>
            <person name="Kulakow P."/>
            <person name="Ferguson M.E."/>
            <person name="Rounsley S."/>
            <person name="Rokhsar D.S."/>
        </authorList>
    </citation>
    <scope>NUCLEOTIDE SEQUENCE [LARGE SCALE GENOMIC DNA]</scope>
    <source>
        <strain evidence="8">cv. AM560-2</strain>
    </source>
</reference>
<dbReference type="NCBIfam" id="TIGR00166">
    <property type="entry name" value="S6"/>
    <property type="match status" value="1"/>
</dbReference>
<dbReference type="EMBL" id="CM004389">
    <property type="protein sequence ID" value="OAY56167.1"/>
    <property type="molecule type" value="Genomic_DNA"/>
</dbReference>
<accession>A0A2C9WBW3</accession>
<organism evidence="7 8">
    <name type="scientific">Manihot esculenta</name>
    <name type="common">Cassava</name>
    <name type="synonym">Jatropha manihot</name>
    <dbReference type="NCBI Taxonomy" id="3983"/>
    <lineage>
        <taxon>Eukaryota</taxon>
        <taxon>Viridiplantae</taxon>
        <taxon>Streptophyta</taxon>
        <taxon>Embryophyta</taxon>
        <taxon>Tracheophyta</taxon>
        <taxon>Spermatophyta</taxon>
        <taxon>Magnoliopsida</taxon>
        <taxon>eudicotyledons</taxon>
        <taxon>Gunneridae</taxon>
        <taxon>Pentapetalae</taxon>
        <taxon>rosids</taxon>
        <taxon>fabids</taxon>
        <taxon>Malpighiales</taxon>
        <taxon>Euphorbiaceae</taxon>
        <taxon>Crotonoideae</taxon>
        <taxon>Manihoteae</taxon>
        <taxon>Manihot</taxon>
    </lineage>
</organism>
<feature type="region of interest" description="Disordered" evidence="6">
    <location>
        <begin position="224"/>
        <end position="273"/>
    </location>
</feature>
<keyword evidence="4" id="KW-0689">Ribosomal protein</keyword>
<keyword evidence="8" id="KW-1185">Reference proteome</keyword>
<gene>
    <name evidence="7" type="ORF">MANES_03G207700v8</name>
</gene>
<evidence type="ECO:0000256" key="4">
    <source>
        <dbReference type="ARBA" id="ARBA00022980"/>
    </source>
</evidence>
<dbReference type="Proteomes" id="UP000091857">
    <property type="component" value="Chromosome 3"/>
</dbReference>
<evidence type="ECO:0000313" key="8">
    <source>
        <dbReference type="Proteomes" id="UP000091857"/>
    </source>
</evidence>
<evidence type="ECO:0000313" key="7">
    <source>
        <dbReference type="EMBL" id="OAY56167.1"/>
    </source>
</evidence>
<dbReference type="STRING" id="3983.A0A2C9WBW3"/>
<dbReference type="FunFam" id="3.30.70.60:FF:000002">
    <property type="entry name" value="30S ribosomal protein S6"/>
    <property type="match status" value="1"/>
</dbReference>
<protein>
    <submittedName>
        <fullName evidence="7">Uncharacterized protein</fullName>
    </submittedName>
</protein>
<evidence type="ECO:0000256" key="5">
    <source>
        <dbReference type="ARBA" id="ARBA00023274"/>
    </source>
</evidence>
<dbReference type="Pfam" id="PF01250">
    <property type="entry name" value="Ribosomal_S6"/>
    <property type="match status" value="1"/>
</dbReference>
<dbReference type="HAMAP" id="MF_00360">
    <property type="entry name" value="Ribosomal_bS6"/>
    <property type="match status" value="1"/>
</dbReference>
<dbReference type="PANTHER" id="PTHR21011">
    <property type="entry name" value="MITOCHONDRIAL 28S RIBOSOMAL PROTEIN S6"/>
    <property type="match status" value="1"/>
</dbReference>
<keyword evidence="3" id="KW-0694">RNA-binding</keyword>
<dbReference type="PANTHER" id="PTHR21011:SF1">
    <property type="entry name" value="SMALL RIBOSOMAL SUBUNIT PROTEIN BS6M"/>
    <property type="match status" value="1"/>
</dbReference>
<dbReference type="OrthoDB" id="669828at2759"/>
<dbReference type="Gene3D" id="3.30.70.60">
    <property type="match status" value="1"/>
</dbReference>
<keyword evidence="2" id="KW-0699">rRNA-binding</keyword>
<keyword evidence="5" id="KW-0687">Ribonucleoprotein</keyword>
<evidence type="ECO:0000256" key="6">
    <source>
        <dbReference type="SAM" id="MobiDB-lite"/>
    </source>
</evidence>
<dbReference type="GO" id="GO:0070181">
    <property type="term" value="F:small ribosomal subunit rRNA binding"/>
    <property type="evidence" value="ECO:0000318"/>
    <property type="project" value="GO_Central"/>
</dbReference>
<dbReference type="AlphaFoldDB" id="A0A2C9WBW3"/>
<evidence type="ECO:0000256" key="2">
    <source>
        <dbReference type="ARBA" id="ARBA00022730"/>
    </source>
</evidence>
<dbReference type="GO" id="GO:0003735">
    <property type="term" value="F:structural constituent of ribosome"/>
    <property type="evidence" value="ECO:0000318"/>
    <property type="project" value="GO_Central"/>
</dbReference>
<dbReference type="InterPro" id="IPR035980">
    <property type="entry name" value="Ribosomal_bS6_sf"/>
</dbReference>
<dbReference type="PROSITE" id="PS01048">
    <property type="entry name" value="RIBOSOMAL_S6"/>
    <property type="match status" value="1"/>
</dbReference>
<dbReference type="InterPro" id="IPR000529">
    <property type="entry name" value="Ribosomal_bS6"/>
</dbReference>
<evidence type="ECO:0000256" key="1">
    <source>
        <dbReference type="ARBA" id="ARBA00009512"/>
    </source>
</evidence>
<comment type="similarity">
    <text evidence="1">Belongs to the bacterial ribosomal protein bS6 family.</text>
</comment>